<dbReference type="InterPro" id="IPR003607">
    <property type="entry name" value="HD/PDEase_dom"/>
</dbReference>
<dbReference type="AlphaFoldDB" id="A0A0F7FCC6"/>
<feature type="domain" description="HD" evidence="1">
    <location>
        <begin position="29"/>
        <end position="113"/>
    </location>
</feature>
<dbReference type="PANTHER" id="PTHR35569:SF1">
    <property type="entry name" value="CYANAMIDE HYDRATASE DDI2-RELATED"/>
    <property type="match status" value="1"/>
</dbReference>
<dbReference type="Gene3D" id="1.10.3210.10">
    <property type="entry name" value="Hypothetical protein af1432"/>
    <property type="match status" value="1"/>
</dbReference>
<dbReference type="RefSeq" id="WP_025698593.1">
    <property type="nucleotide sequence ID" value="NZ_ASQQ01000611.1"/>
</dbReference>
<evidence type="ECO:0000313" key="3">
    <source>
        <dbReference type="Proteomes" id="UP000034189"/>
    </source>
</evidence>
<protein>
    <submittedName>
        <fullName evidence="2">Phosphohydrolase</fullName>
    </submittedName>
</protein>
<keyword evidence="2" id="KW-0378">Hydrolase</keyword>
<dbReference type="Pfam" id="PF01966">
    <property type="entry name" value="HD"/>
    <property type="match status" value="1"/>
</dbReference>
<sequence length="196" mass="21999">MNAELSIPDSSLCTKATELVLELSPQFLFNHSVRTYRFGGLLAQREGMKVDPELFYLASILHDIGLTKRCDHGHSFEVDGADAAEEFLTHHGYPRDKIDIVREAIVLHTSLLAQEKQPEIALVHFGAGFDVGAFHIKDLPSSSVQQILEAYPRLGFKKAFAEVWMSEAKRKPNMLADRVNKEIGFMDILSNAPFEE</sequence>
<reference evidence="2 3" key="2">
    <citation type="journal article" date="2016" name="Genome Announc.">
        <title>Genome Sequence of a Gram-Positive Diazotroph, Paenibacillus durus Type Strain ATCC 35681.</title>
        <authorList>
            <person name="Halim M.A."/>
            <person name="Rahman A.Y."/>
            <person name="Sim K.S."/>
            <person name="Yam H.C."/>
            <person name="Rahim A.A."/>
            <person name="Ghazali A.H."/>
            <person name="Najimudin N."/>
        </authorList>
    </citation>
    <scope>NUCLEOTIDE SEQUENCE [LARGE SCALE GENOMIC DNA]</scope>
    <source>
        <strain evidence="2 3">ATCC 35681</strain>
    </source>
</reference>
<dbReference type="PATRIC" id="fig|1333534.5.peg.3637"/>
<dbReference type="SUPFAM" id="SSF109604">
    <property type="entry name" value="HD-domain/PDEase-like"/>
    <property type="match status" value="1"/>
</dbReference>
<name>A0A0F7FCC6_PAEDU</name>
<dbReference type="Proteomes" id="UP000034189">
    <property type="component" value="Chromosome"/>
</dbReference>
<evidence type="ECO:0000313" key="2">
    <source>
        <dbReference type="EMBL" id="AKG35969.1"/>
    </source>
</evidence>
<proteinExistence type="predicted"/>
<dbReference type="PANTHER" id="PTHR35569">
    <property type="entry name" value="CYANAMIDE HYDRATASE DDI2-RELATED"/>
    <property type="match status" value="1"/>
</dbReference>
<dbReference type="HOGENOM" id="CLU_070871_0_0_9"/>
<dbReference type="CDD" id="cd00077">
    <property type="entry name" value="HDc"/>
    <property type="match status" value="1"/>
</dbReference>
<accession>A0A0F7FCC6</accession>
<reference evidence="2 3" key="1">
    <citation type="submission" date="2015-03" db="EMBL/GenBank/DDBJ databases">
        <authorList>
            <person name="Abdul Halim M."/>
        </authorList>
    </citation>
    <scope>NUCLEOTIDE SEQUENCE [LARGE SCALE GENOMIC DNA]</scope>
    <source>
        <strain evidence="2 3">ATCC 35681</strain>
    </source>
</reference>
<organism evidence="2 3">
    <name type="scientific">Paenibacillus durus ATCC 35681</name>
    <dbReference type="NCBI Taxonomy" id="1333534"/>
    <lineage>
        <taxon>Bacteria</taxon>
        <taxon>Bacillati</taxon>
        <taxon>Bacillota</taxon>
        <taxon>Bacilli</taxon>
        <taxon>Bacillales</taxon>
        <taxon>Paenibacillaceae</taxon>
        <taxon>Paenibacillus</taxon>
    </lineage>
</organism>
<dbReference type="OrthoDB" id="8478129at2"/>
<evidence type="ECO:0000259" key="1">
    <source>
        <dbReference type="Pfam" id="PF01966"/>
    </source>
</evidence>
<dbReference type="InterPro" id="IPR006674">
    <property type="entry name" value="HD_domain"/>
</dbReference>
<dbReference type="EMBL" id="CP011114">
    <property type="protein sequence ID" value="AKG35969.1"/>
    <property type="molecule type" value="Genomic_DNA"/>
</dbReference>
<gene>
    <name evidence="2" type="ORF">VK70_16525</name>
</gene>
<dbReference type="GO" id="GO:0016787">
    <property type="term" value="F:hydrolase activity"/>
    <property type="evidence" value="ECO:0007669"/>
    <property type="project" value="UniProtKB-KW"/>
</dbReference>